<dbReference type="SUPFAM" id="SSF51161">
    <property type="entry name" value="Trimeric LpxA-like enzymes"/>
    <property type="match status" value="1"/>
</dbReference>
<dbReference type="GO" id="GO:0003977">
    <property type="term" value="F:UDP-N-acetylglucosamine diphosphorylase activity"/>
    <property type="evidence" value="ECO:0007669"/>
    <property type="project" value="UniProtKB-UniRule"/>
</dbReference>
<dbReference type="GO" id="GO:0000902">
    <property type="term" value="P:cell morphogenesis"/>
    <property type="evidence" value="ECO:0007669"/>
    <property type="project" value="UniProtKB-UniRule"/>
</dbReference>
<keyword evidence="10 18" id="KW-0133">Cell shape</keyword>
<dbReference type="PANTHER" id="PTHR43584:SF3">
    <property type="entry name" value="BIFUNCTIONAL PROTEIN GLMU"/>
    <property type="match status" value="1"/>
</dbReference>
<feature type="domain" description="MobA-like NTP transferase" evidence="19">
    <location>
        <begin position="7"/>
        <end position="130"/>
    </location>
</feature>
<evidence type="ECO:0000313" key="20">
    <source>
        <dbReference type="EMBL" id="NWF47648.1"/>
    </source>
</evidence>
<evidence type="ECO:0000256" key="8">
    <source>
        <dbReference type="ARBA" id="ARBA00022737"/>
    </source>
</evidence>
<comment type="caution">
    <text evidence="18">Lacks conserved residue(s) required for the propagation of feature annotation.</text>
</comment>
<comment type="pathway">
    <text evidence="18">Nucleotide-sugar biosynthesis; UDP-N-acetyl-alpha-D-glucosamine biosynthesis; UDP-N-acetyl-alpha-D-glucosamine from N-acetyl-alpha-D-glucosamine 1-phosphate: step 1/1.</text>
</comment>
<feature type="binding site" evidence="18">
    <location>
        <position position="359"/>
    </location>
    <ligand>
        <name>UDP-N-acetyl-alpha-D-glucosamine</name>
        <dbReference type="ChEBI" id="CHEBI:57705"/>
    </ligand>
</feature>
<feature type="binding site" evidence="18">
    <location>
        <position position="24"/>
    </location>
    <ligand>
        <name>UDP-N-acetyl-alpha-D-glucosamine</name>
        <dbReference type="ChEBI" id="CHEBI:57705"/>
    </ligand>
</feature>
<feature type="binding site" evidence="18">
    <location>
        <position position="374"/>
    </location>
    <ligand>
        <name>UDP-N-acetyl-alpha-D-glucosamine</name>
        <dbReference type="ChEBI" id="CHEBI:57705"/>
    </ligand>
</feature>
<dbReference type="CDD" id="cd02540">
    <property type="entry name" value="GT2_GlmU_N_bac"/>
    <property type="match status" value="1"/>
</dbReference>
<dbReference type="Pfam" id="PF00132">
    <property type="entry name" value="Hexapep"/>
    <property type="match status" value="1"/>
</dbReference>
<keyword evidence="11 18" id="KW-0573">Peptidoglycan synthesis</keyword>
<evidence type="ECO:0000313" key="21">
    <source>
        <dbReference type="Proteomes" id="UP000545507"/>
    </source>
</evidence>
<feature type="binding site" evidence="18">
    <location>
        <position position="413"/>
    </location>
    <ligand>
        <name>acetyl-CoA</name>
        <dbReference type="ChEBI" id="CHEBI:57288"/>
    </ligand>
</feature>
<evidence type="ECO:0000256" key="2">
    <source>
        <dbReference type="ARBA" id="ARBA00007707"/>
    </source>
</evidence>
<evidence type="ECO:0000256" key="1">
    <source>
        <dbReference type="ARBA" id="ARBA00004496"/>
    </source>
</evidence>
<comment type="caution">
    <text evidence="20">The sequence shown here is derived from an EMBL/GenBank/DDBJ whole genome shotgun (WGS) entry which is preliminary data.</text>
</comment>
<sequence length="465" mass="48456">MSFPVDVVVMAAGKGTRMKSQLPKVLHRLGGRALAQHVIDTAARLSARSVVVITGHGAERVEAGLHAPAGGTQLKFVRQAPQLGTGHAVQQAAPVLPDDGVTLVLSGDVPLTRPETLQALLDLCAGERMALLTLDMPDPTGYGRIVRSADGSVQAIVEHKDASEAQRAITEIYSGIMAVPTRLLKGWLARLDNQNAQGEYYLTDVVKFAVGDGLSVQAHRIADAVQVAGVNSPLQLAELERAHQRRVAEALMEQGVRLADPARLDVRGALVCGQDVEIDVNCVFDGQVSLADGVRIGANCVIANAVIEAGAVIHPFTHIDGEKLGVSVGPGSLIGPFARLRPGARLGAEVHIGNFVEVKNSTLAAGAKANHLAYLGDATVGERVNYGAGSITANYDGANKHRTVIEADVHVGSNCVLVAPVTLGAGGTVGGGSTITKDTPPGSLAIARGKQVTLPNWQRPAKKKP</sequence>
<feature type="region of interest" description="N-acetyltransferase" evidence="18">
    <location>
        <begin position="255"/>
        <end position="465"/>
    </location>
</feature>
<evidence type="ECO:0000256" key="12">
    <source>
        <dbReference type="ARBA" id="ARBA00023268"/>
    </source>
</evidence>
<dbReference type="SUPFAM" id="SSF53448">
    <property type="entry name" value="Nucleotide-diphospho-sugar transferases"/>
    <property type="match status" value="1"/>
</dbReference>
<comment type="similarity">
    <text evidence="3 18">In the N-terminal section; belongs to the N-acetylglucosamine-1-phosphate uridyltransferase family.</text>
</comment>
<evidence type="ECO:0000256" key="10">
    <source>
        <dbReference type="ARBA" id="ARBA00022960"/>
    </source>
</evidence>
<comment type="pathway">
    <text evidence="18">Bacterial outer membrane biogenesis; LPS lipid A biosynthesis.</text>
</comment>
<feature type="binding site" evidence="18">
    <location>
        <position position="158"/>
    </location>
    <ligand>
        <name>UDP-N-acetyl-alpha-D-glucosamine</name>
        <dbReference type="ChEBI" id="CHEBI:57705"/>
    </ligand>
</feature>
<dbReference type="Gene3D" id="2.160.10.10">
    <property type="entry name" value="Hexapeptide repeat proteins"/>
    <property type="match status" value="1"/>
</dbReference>
<dbReference type="GO" id="GO:0009245">
    <property type="term" value="P:lipid A biosynthetic process"/>
    <property type="evidence" value="ECO:0007669"/>
    <property type="project" value="UniProtKB-UniRule"/>
</dbReference>
<dbReference type="InterPro" id="IPR011004">
    <property type="entry name" value="Trimer_LpxA-like_sf"/>
</dbReference>
<dbReference type="GO" id="GO:0005737">
    <property type="term" value="C:cytoplasm"/>
    <property type="evidence" value="ECO:0007669"/>
    <property type="project" value="UniProtKB-SubCell"/>
</dbReference>
<dbReference type="InterPro" id="IPR038009">
    <property type="entry name" value="GlmU_C_LbH"/>
</dbReference>
<dbReference type="Pfam" id="PF12804">
    <property type="entry name" value="NTP_transf_3"/>
    <property type="match status" value="1"/>
</dbReference>
<name>A0A7Y8H075_9BURK</name>
<dbReference type="RefSeq" id="WP_177137510.1">
    <property type="nucleotide sequence ID" value="NZ_VYGV01000016.1"/>
</dbReference>
<gene>
    <name evidence="18 20" type="primary">glmU</name>
    <name evidence="20" type="ORF">F3K02_20680</name>
</gene>
<reference evidence="20 21" key="1">
    <citation type="submission" date="2019-09" db="EMBL/GenBank/DDBJ databases">
        <title>Hydrogenophaga aromatica sp. nov., isolated from a para-xylene-degrading enrichment culture.</title>
        <authorList>
            <person name="Tancsics A."/>
            <person name="Banerjee S."/>
        </authorList>
    </citation>
    <scope>NUCLEOTIDE SEQUENCE [LARGE SCALE GENOMIC DNA]</scope>
    <source>
        <strain evidence="20 21">D2P1</strain>
    </source>
</reference>
<feature type="region of interest" description="Linker" evidence="18">
    <location>
        <begin position="234"/>
        <end position="254"/>
    </location>
</feature>
<keyword evidence="4 18" id="KW-0963">Cytoplasm</keyword>
<evidence type="ECO:0000256" key="18">
    <source>
        <dbReference type="HAMAP-Rule" id="MF_01631"/>
    </source>
</evidence>
<feature type="binding site" evidence="18">
    <location>
        <position position="79"/>
    </location>
    <ligand>
        <name>UDP-N-acetyl-alpha-D-glucosamine</name>
        <dbReference type="ChEBI" id="CHEBI:57705"/>
    </ligand>
</feature>
<feature type="binding site" evidence="18">
    <location>
        <position position="388"/>
    </location>
    <ligand>
        <name>acetyl-CoA</name>
        <dbReference type="ChEBI" id="CHEBI:57288"/>
    </ligand>
</feature>
<comment type="subcellular location">
    <subcellularLocation>
        <location evidence="1 18">Cytoplasm</location>
    </subcellularLocation>
</comment>
<comment type="catalytic activity">
    <reaction evidence="15 18">
        <text>alpha-D-glucosamine 1-phosphate + acetyl-CoA = N-acetyl-alpha-D-glucosamine 1-phosphate + CoA + H(+)</text>
        <dbReference type="Rhea" id="RHEA:13725"/>
        <dbReference type="ChEBI" id="CHEBI:15378"/>
        <dbReference type="ChEBI" id="CHEBI:57287"/>
        <dbReference type="ChEBI" id="CHEBI:57288"/>
        <dbReference type="ChEBI" id="CHEBI:57776"/>
        <dbReference type="ChEBI" id="CHEBI:58516"/>
        <dbReference type="EC" id="2.3.1.157"/>
    </reaction>
</comment>
<evidence type="ECO:0000256" key="14">
    <source>
        <dbReference type="ARBA" id="ARBA00023316"/>
    </source>
</evidence>
<evidence type="ECO:0000256" key="16">
    <source>
        <dbReference type="ARBA" id="ARBA00048493"/>
    </source>
</evidence>
<comment type="catalytic activity">
    <reaction evidence="16 18">
        <text>N-acetyl-alpha-D-glucosamine 1-phosphate + UTP + H(+) = UDP-N-acetyl-alpha-D-glucosamine + diphosphate</text>
        <dbReference type="Rhea" id="RHEA:13509"/>
        <dbReference type="ChEBI" id="CHEBI:15378"/>
        <dbReference type="ChEBI" id="CHEBI:33019"/>
        <dbReference type="ChEBI" id="CHEBI:46398"/>
        <dbReference type="ChEBI" id="CHEBI:57705"/>
        <dbReference type="ChEBI" id="CHEBI:57776"/>
        <dbReference type="EC" id="2.7.7.23"/>
    </reaction>
</comment>
<dbReference type="CDD" id="cd03353">
    <property type="entry name" value="LbH_GlmU_C"/>
    <property type="match status" value="1"/>
</dbReference>
<dbReference type="EC" id="2.7.7.23" evidence="18"/>
<dbReference type="HAMAP" id="MF_01631">
    <property type="entry name" value="GlmU"/>
    <property type="match status" value="1"/>
</dbReference>
<evidence type="ECO:0000256" key="13">
    <source>
        <dbReference type="ARBA" id="ARBA00023315"/>
    </source>
</evidence>
<dbReference type="InterPro" id="IPR050065">
    <property type="entry name" value="GlmU-like"/>
</dbReference>
<feature type="binding site" evidence="18">
    <location>
        <position position="108"/>
    </location>
    <ligand>
        <name>Mg(2+)</name>
        <dbReference type="ChEBI" id="CHEBI:18420"/>
    </ligand>
</feature>
<proteinExistence type="inferred from homology"/>
<comment type="similarity">
    <text evidence="2 18">In the C-terminal section; belongs to the transferase hexapeptide repeat family.</text>
</comment>
<dbReference type="GO" id="GO:0000287">
    <property type="term" value="F:magnesium ion binding"/>
    <property type="evidence" value="ECO:0007669"/>
    <property type="project" value="UniProtKB-UniRule"/>
</dbReference>
<feature type="binding site" evidence="18">
    <location>
        <begin position="106"/>
        <end position="108"/>
    </location>
    <ligand>
        <name>UDP-N-acetyl-alpha-D-glucosamine</name>
        <dbReference type="ChEBI" id="CHEBI:57705"/>
    </ligand>
</feature>
<evidence type="ECO:0000256" key="7">
    <source>
        <dbReference type="ARBA" id="ARBA00022723"/>
    </source>
</evidence>
<evidence type="ECO:0000256" key="3">
    <source>
        <dbReference type="ARBA" id="ARBA00007947"/>
    </source>
</evidence>
<dbReference type="AlphaFoldDB" id="A0A7Y8H075"/>
<dbReference type="EMBL" id="VYGV01000016">
    <property type="protein sequence ID" value="NWF47648.1"/>
    <property type="molecule type" value="Genomic_DNA"/>
</dbReference>
<evidence type="ECO:0000256" key="4">
    <source>
        <dbReference type="ARBA" id="ARBA00022490"/>
    </source>
</evidence>
<evidence type="ECO:0000256" key="5">
    <source>
        <dbReference type="ARBA" id="ARBA00022679"/>
    </source>
</evidence>
<evidence type="ECO:0000256" key="6">
    <source>
        <dbReference type="ARBA" id="ARBA00022695"/>
    </source>
</evidence>
<feature type="binding site" evidence="18">
    <location>
        <position position="431"/>
    </location>
    <ligand>
        <name>acetyl-CoA</name>
        <dbReference type="ChEBI" id="CHEBI:57288"/>
    </ligand>
</feature>
<protein>
    <recommendedName>
        <fullName evidence="18">Bifunctional protein GlmU</fullName>
    </recommendedName>
    <domain>
        <recommendedName>
            <fullName evidence="18">UDP-N-acetylglucosamine pyrophosphorylase</fullName>
            <ecNumber evidence="18">2.7.7.23</ecNumber>
        </recommendedName>
        <alternativeName>
            <fullName evidence="18">N-acetylglucosamine-1-phosphate uridyltransferase</fullName>
        </alternativeName>
    </domain>
    <domain>
        <recommendedName>
            <fullName evidence="18">Glucosamine-1-phosphate N-acetyltransferase</fullName>
            <ecNumber evidence="18">2.3.1.157</ecNumber>
        </recommendedName>
    </domain>
</protein>
<dbReference type="NCBIfam" id="TIGR01173">
    <property type="entry name" value="glmU"/>
    <property type="match status" value="1"/>
</dbReference>
<dbReference type="Gene3D" id="3.90.550.10">
    <property type="entry name" value="Spore Coat Polysaccharide Biosynthesis Protein SpsA, Chain A"/>
    <property type="match status" value="1"/>
</dbReference>
<dbReference type="GO" id="GO:0016020">
    <property type="term" value="C:membrane"/>
    <property type="evidence" value="ECO:0007669"/>
    <property type="project" value="GOC"/>
</dbReference>
<evidence type="ECO:0000256" key="9">
    <source>
        <dbReference type="ARBA" id="ARBA00022842"/>
    </source>
</evidence>
<feature type="binding site" evidence="18">
    <location>
        <position position="231"/>
    </location>
    <ligand>
        <name>UDP-N-acetyl-alpha-D-glucosamine</name>
        <dbReference type="ChEBI" id="CHEBI:57705"/>
    </ligand>
</feature>
<keyword evidence="14 18" id="KW-0961">Cell wall biogenesis/degradation</keyword>
<feature type="active site" description="Proton acceptor" evidence="18">
    <location>
        <position position="371"/>
    </location>
</feature>
<dbReference type="UniPathway" id="UPA00973"/>
<keyword evidence="13 18" id="KW-0012">Acyltransferase</keyword>
<feature type="binding site" evidence="18">
    <location>
        <begin position="394"/>
        <end position="395"/>
    </location>
    <ligand>
        <name>acetyl-CoA</name>
        <dbReference type="ChEBI" id="CHEBI:57288"/>
    </ligand>
</feature>
<evidence type="ECO:0000256" key="17">
    <source>
        <dbReference type="ARBA" id="ARBA00049628"/>
    </source>
</evidence>
<comment type="pathway">
    <text evidence="18">Nucleotide-sugar biosynthesis; UDP-N-acetyl-alpha-D-glucosamine biosynthesis; N-acetyl-alpha-D-glucosamine 1-phosphate from alpha-D-glucosamine 6-phosphate (route II): step 2/2.</text>
</comment>
<keyword evidence="7 18" id="KW-0479">Metal-binding</keyword>
<dbReference type="InterPro" id="IPR005882">
    <property type="entry name" value="Bifunctional_GlmU"/>
</dbReference>
<evidence type="ECO:0000259" key="19">
    <source>
        <dbReference type="Pfam" id="PF12804"/>
    </source>
</evidence>
<evidence type="ECO:0000256" key="11">
    <source>
        <dbReference type="ARBA" id="ARBA00022984"/>
    </source>
</evidence>
<keyword evidence="5 18" id="KW-0808">Transferase</keyword>
<feature type="binding site" evidence="18">
    <location>
        <position position="231"/>
    </location>
    <ligand>
        <name>Mg(2+)</name>
        <dbReference type="ChEBI" id="CHEBI:18420"/>
    </ligand>
</feature>
<evidence type="ECO:0000256" key="15">
    <source>
        <dbReference type="ARBA" id="ARBA00048247"/>
    </source>
</evidence>
<dbReference type="GO" id="GO:0008360">
    <property type="term" value="P:regulation of cell shape"/>
    <property type="evidence" value="ECO:0007669"/>
    <property type="project" value="UniProtKB-KW"/>
</dbReference>
<comment type="cofactor">
    <cofactor evidence="18">
        <name>Mg(2+)</name>
        <dbReference type="ChEBI" id="CHEBI:18420"/>
    </cofactor>
    <text evidence="18">Binds 1 Mg(2+) ion per subunit.</text>
</comment>
<dbReference type="GO" id="GO:0019134">
    <property type="term" value="F:glucosamine-1-phosphate N-acetyltransferase activity"/>
    <property type="evidence" value="ECO:0007669"/>
    <property type="project" value="UniProtKB-UniRule"/>
</dbReference>
<dbReference type="PANTHER" id="PTHR43584">
    <property type="entry name" value="NUCLEOTIDYL TRANSFERASE"/>
    <property type="match status" value="1"/>
</dbReference>
<keyword evidence="21" id="KW-1185">Reference proteome</keyword>
<keyword evidence="9 18" id="KW-0460">Magnesium</keyword>
<dbReference type="UniPathway" id="UPA00113">
    <property type="reaction ID" value="UER00532"/>
</dbReference>
<feature type="binding site" evidence="18">
    <location>
        <position position="448"/>
    </location>
    <ligand>
        <name>acetyl-CoA</name>
        <dbReference type="ChEBI" id="CHEBI:57288"/>
    </ligand>
</feature>
<dbReference type="InterPro" id="IPR025877">
    <property type="entry name" value="MobA-like_NTP_Trfase"/>
</dbReference>
<keyword evidence="6 18" id="KW-0548">Nucleotidyltransferase</keyword>
<feature type="binding site" evidence="18">
    <location>
        <position position="143"/>
    </location>
    <ligand>
        <name>UDP-N-acetyl-alpha-D-glucosamine</name>
        <dbReference type="ChEBI" id="CHEBI:57705"/>
    </ligand>
</feature>
<dbReference type="EC" id="2.3.1.157" evidence="18"/>
<feature type="binding site" evidence="18">
    <location>
        <position position="385"/>
    </location>
    <ligand>
        <name>UDP-N-acetyl-alpha-D-glucosamine</name>
        <dbReference type="ChEBI" id="CHEBI:57705"/>
    </ligand>
</feature>
<dbReference type="Proteomes" id="UP000545507">
    <property type="component" value="Unassembled WGS sequence"/>
</dbReference>
<dbReference type="GO" id="GO:0006048">
    <property type="term" value="P:UDP-N-acetylglucosamine biosynthetic process"/>
    <property type="evidence" value="ECO:0007669"/>
    <property type="project" value="UniProtKB-UniPathway"/>
</dbReference>
<dbReference type="InterPro" id="IPR029044">
    <property type="entry name" value="Nucleotide-diphossugar_trans"/>
</dbReference>
<keyword evidence="8 18" id="KW-0677">Repeat</keyword>
<dbReference type="GO" id="GO:0009252">
    <property type="term" value="P:peptidoglycan biosynthetic process"/>
    <property type="evidence" value="ECO:0007669"/>
    <property type="project" value="UniProtKB-UniRule"/>
</dbReference>
<organism evidence="20 21">
    <name type="scientific">Hydrogenophaga aromaticivorans</name>
    <dbReference type="NCBI Taxonomy" id="2610898"/>
    <lineage>
        <taxon>Bacteria</taxon>
        <taxon>Pseudomonadati</taxon>
        <taxon>Pseudomonadota</taxon>
        <taxon>Betaproteobacteria</taxon>
        <taxon>Burkholderiales</taxon>
        <taxon>Comamonadaceae</taxon>
        <taxon>Hydrogenophaga</taxon>
    </lineage>
</organism>
<feature type="region of interest" description="Pyrophosphorylase" evidence="18">
    <location>
        <begin position="1"/>
        <end position="233"/>
    </location>
</feature>
<accession>A0A7Y8H075</accession>
<comment type="function">
    <text evidence="17 18">Catalyzes the last two sequential reactions in the de novo biosynthetic pathway for UDP-N-acetylglucosamine (UDP-GlcNAc). The C-terminal domain catalyzes the transfer of acetyl group from acetyl coenzyme A to glucosamine-1-phosphate (GlcN-1-P) to produce N-acetylglucosamine-1-phosphate (GlcNAc-1-P), which is converted into UDP-GlcNAc by the transfer of uridine 5-monophosphate (from uridine 5-triphosphate), a reaction catalyzed by the N-terminal domain.</text>
</comment>
<dbReference type="GO" id="GO:0071555">
    <property type="term" value="P:cell wall organization"/>
    <property type="evidence" value="ECO:0007669"/>
    <property type="project" value="UniProtKB-KW"/>
</dbReference>
<keyword evidence="12 18" id="KW-0511">Multifunctional enzyme</keyword>
<feature type="binding site" evidence="18">
    <location>
        <position position="341"/>
    </location>
    <ligand>
        <name>UDP-N-acetyl-alpha-D-glucosamine</name>
        <dbReference type="ChEBI" id="CHEBI:57705"/>
    </ligand>
</feature>
<comment type="subunit">
    <text evidence="18">Homotrimer.</text>
</comment>
<feature type="binding site" evidence="18">
    <location>
        <begin position="84"/>
        <end position="85"/>
    </location>
    <ligand>
        <name>UDP-N-acetyl-alpha-D-glucosamine</name>
        <dbReference type="ChEBI" id="CHEBI:57705"/>
    </ligand>
</feature>
<dbReference type="InterPro" id="IPR001451">
    <property type="entry name" value="Hexapep"/>
</dbReference>